<accession>A0A1Y2IFV1</accession>
<organism evidence="1 2">
    <name type="scientific">Trametes coccinea (strain BRFM310)</name>
    <name type="common">Pycnoporus coccineus</name>
    <dbReference type="NCBI Taxonomy" id="1353009"/>
    <lineage>
        <taxon>Eukaryota</taxon>
        <taxon>Fungi</taxon>
        <taxon>Dikarya</taxon>
        <taxon>Basidiomycota</taxon>
        <taxon>Agaricomycotina</taxon>
        <taxon>Agaricomycetes</taxon>
        <taxon>Polyporales</taxon>
        <taxon>Polyporaceae</taxon>
        <taxon>Trametes</taxon>
    </lineage>
</organism>
<gene>
    <name evidence="1" type="ORF">PYCCODRAFT_731123</name>
</gene>
<protein>
    <submittedName>
        <fullName evidence="1">Uncharacterized protein</fullName>
    </submittedName>
</protein>
<dbReference type="AlphaFoldDB" id="A0A1Y2IFV1"/>
<evidence type="ECO:0000313" key="1">
    <source>
        <dbReference type="EMBL" id="OSD00066.1"/>
    </source>
</evidence>
<evidence type="ECO:0000313" key="2">
    <source>
        <dbReference type="Proteomes" id="UP000193067"/>
    </source>
</evidence>
<proteinExistence type="predicted"/>
<name>A0A1Y2IFV1_TRAC3</name>
<keyword evidence="2" id="KW-1185">Reference proteome</keyword>
<dbReference type="Proteomes" id="UP000193067">
    <property type="component" value="Unassembled WGS sequence"/>
</dbReference>
<reference evidence="1 2" key="1">
    <citation type="journal article" date="2015" name="Biotechnol. Biofuels">
        <title>Enhanced degradation of softwood versus hardwood by the white-rot fungus Pycnoporus coccineus.</title>
        <authorList>
            <person name="Couturier M."/>
            <person name="Navarro D."/>
            <person name="Chevret D."/>
            <person name="Henrissat B."/>
            <person name="Piumi F."/>
            <person name="Ruiz-Duenas F.J."/>
            <person name="Martinez A.T."/>
            <person name="Grigoriev I.V."/>
            <person name="Riley R."/>
            <person name="Lipzen A."/>
            <person name="Berrin J.G."/>
            <person name="Master E.R."/>
            <person name="Rosso M.N."/>
        </authorList>
    </citation>
    <scope>NUCLEOTIDE SEQUENCE [LARGE SCALE GENOMIC DNA]</scope>
    <source>
        <strain evidence="1 2">BRFM310</strain>
    </source>
</reference>
<dbReference type="EMBL" id="KZ084122">
    <property type="protein sequence ID" value="OSD00066.1"/>
    <property type="molecule type" value="Genomic_DNA"/>
</dbReference>
<sequence>MPTILDCHEHGESHRTALAMHVSQVSFPQHAISTCHLDARCTDPALKAIWPTASVACFCNLSLATESIRPVSPGGAACMYHAALRFFLTDHQLVCRPRCYSTQPGSDRGNASDLGAPTYPVCLLRWRILIRTAQLHSRPRRANGLEDPARLHSDLHIMLHSIHVSGLMLELQGYHPPQGGIVHA</sequence>